<reference evidence="6 8" key="2">
    <citation type="journal article" date="2018" name="Pathog. Dis.">
        <title>Whole-genome sequencing based characterization of antimicrobial resistance in Enterococcus.</title>
        <authorList>
            <person name="Tyson G."/>
        </authorList>
    </citation>
    <scope>NUCLEOTIDE SEQUENCE [LARGE SCALE GENOMIC DNA]</scope>
    <source>
        <strain evidence="6 8">CVM N55263</strain>
    </source>
</reference>
<dbReference type="SUPFAM" id="SSF54631">
    <property type="entry name" value="CBS-domain pair"/>
    <property type="match status" value="1"/>
</dbReference>
<dbReference type="InterPro" id="IPR051257">
    <property type="entry name" value="Diverse_CBS-Domain"/>
</dbReference>
<comment type="caution">
    <text evidence="5">The sequence shown here is derived from an EMBL/GenBank/DDBJ whole genome shotgun (WGS) entry which is preliminary data.</text>
</comment>
<dbReference type="CDD" id="cd04643">
    <property type="entry name" value="CBS_pair_bac"/>
    <property type="match status" value="1"/>
</dbReference>
<dbReference type="GeneID" id="60999188"/>
<dbReference type="Proteomes" id="UP000237934">
    <property type="component" value="Unassembled WGS sequence"/>
</dbReference>
<proteinExistence type="predicted"/>
<gene>
    <name evidence="5" type="ORF">A5802_000888</name>
    <name evidence="6" type="ORF">CUS89_13310</name>
    <name evidence="4" type="ORF">EMU01_26410</name>
</gene>
<evidence type="ECO:0000313" key="9">
    <source>
        <dbReference type="Proteomes" id="UP000321175"/>
    </source>
</evidence>
<protein>
    <submittedName>
        <fullName evidence="4">CBS domain-containing protein</fullName>
    </submittedName>
    <submittedName>
        <fullName evidence="5">Cystathionine beta-synthase (CBS) domain-containing protein</fullName>
    </submittedName>
</protein>
<dbReference type="PANTHER" id="PTHR43080:SF30">
    <property type="entry name" value="CYCLIC DI-AMP RECEPTOR B"/>
    <property type="match status" value="1"/>
</dbReference>
<dbReference type="EMBL" id="BJWA01000026">
    <property type="protein sequence ID" value="GEL81497.1"/>
    <property type="molecule type" value="Genomic_DNA"/>
</dbReference>
<dbReference type="Proteomes" id="UP000321175">
    <property type="component" value="Unassembled WGS sequence"/>
</dbReference>
<reference evidence="4 9" key="3">
    <citation type="submission" date="2019-07" db="EMBL/GenBank/DDBJ databases">
        <title>Whole genome shotgun sequence of Enterococcus mundtii NBRC 100490.</title>
        <authorList>
            <person name="Hosoyama A."/>
            <person name="Uohara A."/>
            <person name="Ohji S."/>
            <person name="Ichikawa N."/>
        </authorList>
    </citation>
    <scope>NUCLEOTIDE SEQUENCE [LARGE SCALE GENOMIC DNA]</scope>
    <source>
        <strain evidence="4 9">NBRC 100490</strain>
    </source>
</reference>
<evidence type="ECO:0000256" key="1">
    <source>
        <dbReference type="ARBA" id="ARBA00023122"/>
    </source>
</evidence>
<evidence type="ECO:0000313" key="6">
    <source>
        <dbReference type="EMBL" id="PQF21735.1"/>
    </source>
</evidence>
<organism evidence="5 7">
    <name type="scientific">Enterococcus mundtii</name>
    <dbReference type="NCBI Taxonomy" id="53346"/>
    <lineage>
        <taxon>Bacteria</taxon>
        <taxon>Bacillati</taxon>
        <taxon>Bacillota</taxon>
        <taxon>Bacilli</taxon>
        <taxon>Lactobacillales</taxon>
        <taxon>Enterococcaceae</taxon>
        <taxon>Enterococcus</taxon>
    </lineage>
</organism>
<reference evidence="5 7" key="1">
    <citation type="submission" date="2017-05" db="EMBL/GenBank/DDBJ databases">
        <title>The Genome Sequence of Enterococcus mundtii 6B1_DIV0119.</title>
        <authorList>
            <consortium name="The Broad Institute Genomics Platform"/>
            <consortium name="The Broad Institute Genomic Center for Infectious Diseases"/>
            <person name="Earl A."/>
            <person name="Manson A."/>
            <person name="Schwartman J."/>
            <person name="Gilmore M."/>
            <person name="Abouelleil A."/>
            <person name="Cao P."/>
            <person name="Chapman S."/>
            <person name="Cusick C."/>
            <person name="Shea T."/>
            <person name="Young S."/>
            <person name="Neafsey D."/>
            <person name="Nusbaum C."/>
            <person name="Birren B."/>
        </authorList>
    </citation>
    <scope>NUCLEOTIDE SEQUENCE [LARGE SCALE GENOMIC DNA]</scope>
    <source>
        <strain evidence="5 7">6B1_DIV0119</strain>
    </source>
</reference>
<dbReference type="Pfam" id="PF00571">
    <property type="entry name" value="CBS"/>
    <property type="match status" value="1"/>
</dbReference>
<dbReference type="NCBIfam" id="NF041630">
    <property type="entry name" value="CBS_CbpB"/>
    <property type="match status" value="1"/>
</dbReference>
<dbReference type="PANTHER" id="PTHR43080">
    <property type="entry name" value="CBS DOMAIN-CONTAINING PROTEIN CBSX3, MITOCHONDRIAL"/>
    <property type="match status" value="1"/>
</dbReference>
<dbReference type="InterPro" id="IPR000644">
    <property type="entry name" value="CBS_dom"/>
</dbReference>
<feature type="domain" description="CBS" evidence="3">
    <location>
        <begin position="90"/>
        <end position="145"/>
    </location>
</feature>
<dbReference type="EMBL" id="NGMS01000001">
    <property type="protein sequence ID" value="OTP27153.1"/>
    <property type="molecule type" value="Genomic_DNA"/>
</dbReference>
<dbReference type="Gene3D" id="3.10.580.10">
    <property type="entry name" value="CBS-domain"/>
    <property type="match status" value="1"/>
</dbReference>
<dbReference type="SMART" id="SM00116">
    <property type="entry name" value="CBS"/>
    <property type="match status" value="2"/>
</dbReference>
<dbReference type="RefSeq" id="WP_071867815.1">
    <property type="nucleotide sequence ID" value="NZ_BJWA01000026.1"/>
</dbReference>
<evidence type="ECO:0000256" key="2">
    <source>
        <dbReference type="PROSITE-ProRule" id="PRU00703"/>
    </source>
</evidence>
<keyword evidence="1 2" id="KW-0129">CBS domain</keyword>
<dbReference type="InterPro" id="IPR046342">
    <property type="entry name" value="CBS_dom_sf"/>
</dbReference>
<accession>A0A1L8UMF9</accession>
<evidence type="ECO:0000313" key="8">
    <source>
        <dbReference type="Proteomes" id="UP000237934"/>
    </source>
</evidence>
<name>A0A1L8UMF9_ENTMU</name>
<keyword evidence="9" id="KW-1185">Reference proteome</keyword>
<dbReference type="Proteomes" id="UP000195024">
    <property type="component" value="Unassembled WGS sequence"/>
</dbReference>
<dbReference type="AlphaFoldDB" id="A0A1L8UMF9"/>
<evidence type="ECO:0000313" key="4">
    <source>
        <dbReference type="EMBL" id="GEL81497.1"/>
    </source>
</evidence>
<dbReference type="InterPro" id="IPR048125">
    <property type="entry name" value="CBS_CbpB"/>
</dbReference>
<dbReference type="PROSITE" id="PS51371">
    <property type="entry name" value="CBS"/>
    <property type="match status" value="1"/>
</dbReference>
<sequence length="168" mass="18989">MIGPIVRELLLQNQETFLVPAENVANVMYQHPLSHGLLVLSKVGYTKIPVLGKDDRFVGLVSLSNVVNKMMDLQTISMEPLEGLTVADVMETDVPTIDENWELEEVLHLLVDASFLPVVTEDKVFKGIITRKELLKAVNYMVHELERQNIVSPKIDVDELRERIDIVS</sequence>
<evidence type="ECO:0000313" key="5">
    <source>
        <dbReference type="EMBL" id="OTP27153.1"/>
    </source>
</evidence>
<evidence type="ECO:0000259" key="3">
    <source>
        <dbReference type="PROSITE" id="PS51371"/>
    </source>
</evidence>
<dbReference type="EMBL" id="PUAP01000041">
    <property type="protein sequence ID" value="PQF21735.1"/>
    <property type="molecule type" value="Genomic_DNA"/>
</dbReference>
<evidence type="ECO:0000313" key="7">
    <source>
        <dbReference type="Proteomes" id="UP000195024"/>
    </source>
</evidence>